<reference evidence="2" key="1">
    <citation type="journal article" date="2022" name="bioRxiv">
        <title>Sequencing and chromosome-scale assembly of the giantPleurodeles waltlgenome.</title>
        <authorList>
            <person name="Brown T."/>
            <person name="Elewa A."/>
            <person name="Iarovenko S."/>
            <person name="Subramanian E."/>
            <person name="Araus A.J."/>
            <person name="Petzold A."/>
            <person name="Susuki M."/>
            <person name="Suzuki K.-i.T."/>
            <person name="Hayashi T."/>
            <person name="Toyoda A."/>
            <person name="Oliveira C."/>
            <person name="Osipova E."/>
            <person name="Leigh N.D."/>
            <person name="Simon A."/>
            <person name="Yun M.H."/>
        </authorList>
    </citation>
    <scope>NUCLEOTIDE SEQUENCE</scope>
    <source>
        <strain evidence="2">20211129_DDA</strain>
        <tissue evidence="2">Liver</tissue>
    </source>
</reference>
<protein>
    <submittedName>
        <fullName evidence="2">Uncharacterized protein</fullName>
    </submittedName>
</protein>
<comment type="caution">
    <text evidence="2">The sequence shown here is derived from an EMBL/GenBank/DDBJ whole genome shotgun (WGS) entry which is preliminary data.</text>
</comment>
<evidence type="ECO:0000313" key="3">
    <source>
        <dbReference type="Proteomes" id="UP001066276"/>
    </source>
</evidence>
<feature type="compositionally biased region" description="Polar residues" evidence="1">
    <location>
        <begin position="29"/>
        <end position="38"/>
    </location>
</feature>
<name>A0AAV7R963_PLEWA</name>
<evidence type="ECO:0000313" key="2">
    <source>
        <dbReference type="EMBL" id="KAJ1148635.1"/>
    </source>
</evidence>
<organism evidence="2 3">
    <name type="scientific">Pleurodeles waltl</name>
    <name type="common">Iberian ribbed newt</name>
    <dbReference type="NCBI Taxonomy" id="8319"/>
    <lineage>
        <taxon>Eukaryota</taxon>
        <taxon>Metazoa</taxon>
        <taxon>Chordata</taxon>
        <taxon>Craniata</taxon>
        <taxon>Vertebrata</taxon>
        <taxon>Euteleostomi</taxon>
        <taxon>Amphibia</taxon>
        <taxon>Batrachia</taxon>
        <taxon>Caudata</taxon>
        <taxon>Salamandroidea</taxon>
        <taxon>Salamandridae</taxon>
        <taxon>Pleurodelinae</taxon>
        <taxon>Pleurodeles</taxon>
    </lineage>
</organism>
<dbReference type="Proteomes" id="UP001066276">
    <property type="component" value="Chromosome 5"/>
</dbReference>
<proteinExistence type="predicted"/>
<sequence>MELQCHKQDGGCGTCALIGRARQETGWTQAERSRTLAQRGSEGSYASIGRDEEGVEVEALWAGTRR</sequence>
<evidence type="ECO:0000256" key="1">
    <source>
        <dbReference type="SAM" id="MobiDB-lite"/>
    </source>
</evidence>
<dbReference type="EMBL" id="JANPWB010000009">
    <property type="protein sequence ID" value="KAJ1148635.1"/>
    <property type="molecule type" value="Genomic_DNA"/>
</dbReference>
<gene>
    <name evidence="2" type="ORF">NDU88_001463</name>
</gene>
<dbReference type="AlphaFoldDB" id="A0AAV7R963"/>
<feature type="region of interest" description="Disordered" evidence="1">
    <location>
        <begin position="29"/>
        <end position="49"/>
    </location>
</feature>
<accession>A0AAV7R963</accession>
<keyword evidence="3" id="KW-1185">Reference proteome</keyword>